<name>A0A2G8RDF5_9RHOB</name>
<protein>
    <recommendedName>
        <fullName evidence="3">Sucrose phosphatase-like domain-containing protein</fullName>
    </recommendedName>
</protein>
<proteinExistence type="predicted"/>
<dbReference type="AlphaFoldDB" id="A0A2G8RDF5"/>
<sequence>MIRPIFFSDLDDTIFQTARKMTTAPDPAHLASEALNGSHSYMSPSQAAMMDWLLGSTRFIPVTARSTEALERCRVPFTDHQICTNGAVILLPDGTPDSHWLDQTRQQAEAAAGVLNDLLSYVQSRTPPDRYRCWIVEEFGTGFYFCVKSNGVAEELDGIETPLAAIAGDRLLRHRNDNNLSFTPVGISKRHAVQYLSARLLTDSATPVFGMGDSLSDLPFMATCDMLVIPRHSQIDRKILGSGAL</sequence>
<comment type="caution">
    <text evidence="1">The sequence shown here is derived from an EMBL/GenBank/DDBJ whole genome shotgun (WGS) entry which is preliminary data.</text>
</comment>
<dbReference type="OrthoDB" id="8746852at2"/>
<dbReference type="InterPro" id="IPR024197">
    <property type="entry name" value="TPP-like"/>
</dbReference>
<gene>
    <name evidence="1" type="ORF">P775_13855</name>
</gene>
<dbReference type="SUPFAM" id="SSF56784">
    <property type="entry name" value="HAD-like"/>
    <property type="match status" value="1"/>
</dbReference>
<evidence type="ECO:0008006" key="3">
    <source>
        <dbReference type="Google" id="ProtNLM"/>
    </source>
</evidence>
<evidence type="ECO:0000313" key="2">
    <source>
        <dbReference type="Proteomes" id="UP000231259"/>
    </source>
</evidence>
<dbReference type="Proteomes" id="UP000231259">
    <property type="component" value="Unassembled WGS sequence"/>
</dbReference>
<dbReference type="PIRSF" id="PIRSF030802">
    <property type="entry name" value="UCP030802"/>
    <property type="match status" value="1"/>
</dbReference>
<dbReference type="RefSeq" id="WP_099911418.1">
    <property type="nucleotide sequence ID" value="NZ_AWWI01000096.1"/>
</dbReference>
<reference evidence="1 2" key="1">
    <citation type="submission" date="2013-09" db="EMBL/GenBank/DDBJ databases">
        <title>Genome sequencing of Phaeobacter antarcticus sp. nov. SM1211.</title>
        <authorList>
            <person name="Zhang X.-Y."/>
            <person name="Liu C."/>
            <person name="Chen X.-L."/>
            <person name="Xie B.-B."/>
            <person name="Qin Q.-L."/>
            <person name="Rong J.-C."/>
            <person name="Zhang Y.-Z."/>
        </authorList>
    </citation>
    <scope>NUCLEOTIDE SEQUENCE [LARGE SCALE GENOMIC DNA]</scope>
    <source>
        <strain evidence="1 2">SM1211</strain>
    </source>
</reference>
<dbReference type="InterPro" id="IPR036412">
    <property type="entry name" value="HAD-like_sf"/>
</dbReference>
<keyword evidence="2" id="KW-1185">Reference proteome</keyword>
<evidence type="ECO:0000313" key="1">
    <source>
        <dbReference type="EMBL" id="PIL19604.1"/>
    </source>
</evidence>
<dbReference type="EMBL" id="AWWI01000096">
    <property type="protein sequence ID" value="PIL19604.1"/>
    <property type="molecule type" value="Genomic_DNA"/>
</dbReference>
<accession>A0A2G8RDF5</accession>
<dbReference type="Gene3D" id="3.40.50.1000">
    <property type="entry name" value="HAD superfamily/HAD-like"/>
    <property type="match status" value="1"/>
</dbReference>
<dbReference type="InterPro" id="IPR023214">
    <property type="entry name" value="HAD_sf"/>
</dbReference>
<organism evidence="1 2">
    <name type="scientific">Puniceibacterium antarcticum</name>
    <dbReference type="NCBI Taxonomy" id="1206336"/>
    <lineage>
        <taxon>Bacteria</taxon>
        <taxon>Pseudomonadati</taxon>
        <taxon>Pseudomonadota</taxon>
        <taxon>Alphaproteobacteria</taxon>
        <taxon>Rhodobacterales</taxon>
        <taxon>Paracoccaceae</taxon>
        <taxon>Puniceibacterium</taxon>
    </lineage>
</organism>